<proteinExistence type="predicted"/>
<name>A0AAV9WQE4_9PEZI</name>
<comment type="caution">
    <text evidence="1">The sequence shown here is derived from an EMBL/GenBank/DDBJ whole genome shotgun (WGS) entry which is preliminary data.</text>
</comment>
<dbReference type="EMBL" id="JAVHJL010000001">
    <property type="protein sequence ID" value="KAK6512497.1"/>
    <property type="molecule type" value="Genomic_DNA"/>
</dbReference>
<gene>
    <name evidence="1" type="ORF">TWF481_001381</name>
</gene>
<accession>A0AAV9WQE4</accession>
<evidence type="ECO:0008006" key="3">
    <source>
        <dbReference type="Google" id="ProtNLM"/>
    </source>
</evidence>
<sequence>MLHKDSDIDTAIARLEKCLELARSTDVDGSGSRNFNHGSLAAKKVFLYLTRFDQSHHVGDLIIAQEDIKAAEGLMPVEDTMRKTVDMMKILIRRNFYRAEKGVDLQEA</sequence>
<reference evidence="1 2" key="1">
    <citation type="submission" date="2023-08" db="EMBL/GenBank/DDBJ databases">
        <authorList>
            <person name="Palmer J.M."/>
        </authorList>
    </citation>
    <scope>NUCLEOTIDE SEQUENCE [LARGE SCALE GENOMIC DNA]</scope>
    <source>
        <strain evidence="1 2">TWF481</strain>
    </source>
</reference>
<protein>
    <recommendedName>
        <fullName evidence="3">HEPN domain-containing protein</fullName>
    </recommendedName>
</protein>
<organism evidence="1 2">
    <name type="scientific">Arthrobotrys musiformis</name>
    <dbReference type="NCBI Taxonomy" id="47236"/>
    <lineage>
        <taxon>Eukaryota</taxon>
        <taxon>Fungi</taxon>
        <taxon>Dikarya</taxon>
        <taxon>Ascomycota</taxon>
        <taxon>Pezizomycotina</taxon>
        <taxon>Orbiliomycetes</taxon>
        <taxon>Orbiliales</taxon>
        <taxon>Orbiliaceae</taxon>
        <taxon>Arthrobotrys</taxon>
    </lineage>
</organism>
<evidence type="ECO:0000313" key="2">
    <source>
        <dbReference type="Proteomes" id="UP001370758"/>
    </source>
</evidence>
<keyword evidence="2" id="KW-1185">Reference proteome</keyword>
<evidence type="ECO:0000313" key="1">
    <source>
        <dbReference type="EMBL" id="KAK6512497.1"/>
    </source>
</evidence>
<dbReference type="Proteomes" id="UP001370758">
    <property type="component" value="Unassembled WGS sequence"/>
</dbReference>
<dbReference type="AlphaFoldDB" id="A0AAV9WQE4"/>